<dbReference type="Proteomes" id="UP000429523">
    <property type="component" value="Unassembled WGS sequence"/>
</dbReference>
<dbReference type="InterPro" id="IPR001155">
    <property type="entry name" value="OxRdtase_FMN_N"/>
</dbReference>
<dbReference type="EMBL" id="QXGB01000414">
    <property type="protein sequence ID" value="KAE9215884.1"/>
    <property type="molecule type" value="Genomic_DNA"/>
</dbReference>
<name>A0A6A3F5Z3_9STRA</name>
<dbReference type="PANTHER" id="PTHR22893:SF91">
    <property type="entry name" value="NADPH DEHYDROGENASE 2-RELATED"/>
    <property type="match status" value="1"/>
</dbReference>
<accession>A0A6A3F5Z3</accession>
<evidence type="ECO:0000313" key="3">
    <source>
        <dbReference type="EMBL" id="KAE9215884.1"/>
    </source>
</evidence>
<dbReference type="InterPro" id="IPR045247">
    <property type="entry name" value="Oye-like"/>
</dbReference>
<proteinExistence type="predicted"/>
<gene>
    <name evidence="3" type="ORF">PF005_g9266</name>
    <name evidence="2" type="ORF">PF009_g10343</name>
</gene>
<dbReference type="Proteomes" id="UP000433483">
    <property type="component" value="Unassembled WGS sequence"/>
</dbReference>
<comment type="caution">
    <text evidence="2">The sequence shown here is derived from an EMBL/GenBank/DDBJ whole genome shotgun (WGS) entry which is preliminary data.</text>
</comment>
<dbReference type="AlphaFoldDB" id="A0A6A3F5Z3"/>
<dbReference type="GO" id="GO:0016491">
    <property type="term" value="F:oxidoreductase activity"/>
    <property type="evidence" value="ECO:0007669"/>
    <property type="project" value="InterPro"/>
</dbReference>
<dbReference type="Pfam" id="PF00724">
    <property type="entry name" value="Oxidored_FMN"/>
    <property type="match status" value="1"/>
</dbReference>
<dbReference type="PANTHER" id="PTHR22893">
    <property type="entry name" value="NADH OXIDOREDUCTASE-RELATED"/>
    <property type="match status" value="1"/>
</dbReference>
<dbReference type="OrthoDB" id="148713at2759"/>
<dbReference type="SUPFAM" id="SSF51395">
    <property type="entry name" value="FMN-linked oxidoreductases"/>
    <property type="match status" value="1"/>
</dbReference>
<evidence type="ECO:0000313" key="2">
    <source>
        <dbReference type="EMBL" id="KAE8939821.1"/>
    </source>
</evidence>
<dbReference type="InterPro" id="IPR013785">
    <property type="entry name" value="Aldolase_TIM"/>
</dbReference>
<reference evidence="4 5" key="1">
    <citation type="submission" date="2018-08" db="EMBL/GenBank/DDBJ databases">
        <title>Genomic investigation of the strawberry pathogen Phytophthora fragariae indicates pathogenicity is determined by transcriptional variation in three key races.</title>
        <authorList>
            <person name="Adams T.M."/>
            <person name="Armitage A.D."/>
            <person name="Sobczyk M.K."/>
            <person name="Bates H.J."/>
            <person name="Dunwell J.M."/>
            <person name="Nellist C.F."/>
            <person name="Harrison R.J."/>
        </authorList>
    </citation>
    <scope>NUCLEOTIDE SEQUENCE [LARGE SCALE GENOMIC DNA]</scope>
    <source>
        <strain evidence="3 5">NOV-27</strain>
        <strain evidence="2 4">NOV-9</strain>
    </source>
</reference>
<dbReference type="Gene3D" id="3.20.20.70">
    <property type="entry name" value="Aldolase class I"/>
    <property type="match status" value="1"/>
</dbReference>
<dbReference type="EMBL" id="QXGF01000464">
    <property type="protein sequence ID" value="KAE8939821.1"/>
    <property type="molecule type" value="Genomic_DNA"/>
</dbReference>
<evidence type="ECO:0000259" key="1">
    <source>
        <dbReference type="Pfam" id="PF00724"/>
    </source>
</evidence>
<evidence type="ECO:0000313" key="4">
    <source>
        <dbReference type="Proteomes" id="UP000429523"/>
    </source>
</evidence>
<protein>
    <recommendedName>
        <fullName evidence="1">NADH:flavin oxidoreductase/NADH oxidase N-terminal domain-containing protein</fullName>
    </recommendedName>
</protein>
<sequence>MVVAPIRRKRISRIPSEVAFYTDAHVDGWKRVIDRIHKKGGKIFMQVWHMGRQSHSLETKEITAIVEDYQKSDVLAKKAGFDGVELHGANGYLIDQFLESFTSKRADKYGGSLENRARFLLELVRGDFSFVSHRRSPTF</sequence>
<feature type="domain" description="NADH:flavin oxidoreductase/NADH oxidase N-terminal" evidence="1">
    <location>
        <begin position="54"/>
        <end position="125"/>
    </location>
</feature>
<organism evidence="2 4">
    <name type="scientific">Phytophthora fragariae</name>
    <dbReference type="NCBI Taxonomy" id="53985"/>
    <lineage>
        <taxon>Eukaryota</taxon>
        <taxon>Sar</taxon>
        <taxon>Stramenopiles</taxon>
        <taxon>Oomycota</taxon>
        <taxon>Peronosporomycetes</taxon>
        <taxon>Peronosporales</taxon>
        <taxon>Peronosporaceae</taxon>
        <taxon>Phytophthora</taxon>
    </lineage>
</organism>
<keyword evidence="5" id="KW-1185">Reference proteome</keyword>
<evidence type="ECO:0000313" key="5">
    <source>
        <dbReference type="Proteomes" id="UP000433483"/>
    </source>
</evidence>
<dbReference type="GO" id="GO:0010181">
    <property type="term" value="F:FMN binding"/>
    <property type="evidence" value="ECO:0007669"/>
    <property type="project" value="InterPro"/>
</dbReference>